<gene>
    <name evidence="1" type="primary">74</name>
    <name evidence="1" type="ORF">SEA_TURKISHDELIGHT_74</name>
</gene>
<evidence type="ECO:0000313" key="2">
    <source>
        <dbReference type="Proteomes" id="UP000595090"/>
    </source>
</evidence>
<protein>
    <submittedName>
        <fullName evidence="1">Uncharacterized protein</fullName>
    </submittedName>
</protein>
<dbReference type="EMBL" id="MW291017">
    <property type="protein sequence ID" value="QPL14103.1"/>
    <property type="molecule type" value="Genomic_DNA"/>
</dbReference>
<dbReference type="KEGG" id="vg:80020360"/>
<organism evidence="1 2">
    <name type="scientific">Streptomyces phage TurkishDelight</name>
    <dbReference type="NCBI Taxonomy" id="2793708"/>
    <lineage>
        <taxon>Viruses</taxon>
        <taxon>Duplodnaviria</taxon>
        <taxon>Heunggongvirae</taxon>
        <taxon>Uroviricota</taxon>
        <taxon>Caudoviricetes</taxon>
        <taxon>Dolmabahcevirus</taxon>
        <taxon>Dolmabahcevirus turkishdelight</taxon>
    </lineage>
</organism>
<name>A0A7T0M121_9CAUD</name>
<keyword evidence="2" id="KW-1185">Reference proteome</keyword>
<evidence type="ECO:0000313" key="1">
    <source>
        <dbReference type="EMBL" id="QPL14103.1"/>
    </source>
</evidence>
<reference evidence="1 2" key="1">
    <citation type="submission" date="2020-11" db="EMBL/GenBank/DDBJ databases">
        <authorList>
            <person name="Asamoah-Frimpong E.A."/>
            <person name="Attaran A."/>
            <person name="Berhane B."/>
            <person name="Boone B.K."/>
            <person name="Cesta G."/>
            <person name="Chorbajian C."/>
            <person name="Cowan J.T."/>
            <person name="Datu D.V."/>
            <person name="Der L."/>
            <person name="Egbunine A.O."/>
            <person name="Giampietro H."/>
            <person name="Gunnison R.P."/>
            <person name="Joseph M.A."/>
            <person name="Kiewe T."/>
            <person name="Oboh E.C."/>
            <person name="O'Neill K."/>
            <person name="Oxlaj J.A."/>
            <person name="Patel A.K."/>
            <person name="Saqaf K."/>
            <person name="Vuong K."/>
            <person name="Walker C."/>
            <person name="Wikina T."/>
            <person name="Yan T."/>
            <person name="Avazpour P."/>
            <person name="Kim F.M."/>
            <person name="Mason K.J."/>
            <person name="Nguyen D.A."/>
            <person name="Pettit S.M."/>
            <person name="Zhou O.J."/>
            <person name="Brissett D.L."/>
            <person name="Gualtieri C."/>
            <person name="Hufford T.M."/>
            <person name="Ko J.M."/>
            <person name="Novak J.K."/>
            <person name="Smith Z.M."/>
            <person name="Erill I."/>
            <person name="Caruso S.M."/>
            <person name="Garlena R.A."/>
            <person name="Russell D.A."/>
            <person name="Pope W.H."/>
            <person name="Jacobs-Sera D."/>
            <person name="Hatfull G.F."/>
        </authorList>
    </citation>
    <scope>NUCLEOTIDE SEQUENCE [LARGE SCALE GENOMIC DNA]</scope>
</reference>
<sequence length="361" mass="39006">MKPSLLDAAAAAGRASQNHLASGCTTCRPGARLAELCPDGQRAVTDAANAVAPGLLDGPCAHTSWEVISERHTPAGWVKSRRCADCSGLLEQVTEPEPHWPKNPGTLHFPAVRTDPAPPGPSRLAALMGSRQHWRDGRLISEGTVTQAEIRDALGWGAPEQVHGITWEPGRMDEVREFVRVITAGPGAFPDLTDEYVIRRARRLLPELLQLVELLHARVMDLEAHGCRCYDPTSHAPGCVKAAVRWQGRTYPAAVWYRDGDGDWWAPVNVDTRGCLVLLLDGDDTNEAVPLDRVHAEHGSVTATAYGARVPRGDLPDAAGTDAAHRAVHAHMAECWNCAPRQQAPRLCPIGQELTRAAATP</sequence>
<dbReference type="RefSeq" id="YP_010755690.1">
    <property type="nucleotide sequence ID" value="NC_073473.1"/>
</dbReference>
<proteinExistence type="predicted"/>
<dbReference type="Proteomes" id="UP000595090">
    <property type="component" value="Segment"/>
</dbReference>
<accession>A0A7T0M121</accession>
<dbReference type="GeneID" id="80020360"/>